<dbReference type="STRING" id="214095.RU97_GL001497"/>
<reference evidence="1 2" key="1">
    <citation type="submission" date="2014-12" db="EMBL/GenBank/DDBJ databases">
        <title>Draft genome sequences of 29 type strains of Enterococci.</title>
        <authorList>
            <person name="Zhong Z."/>
            <person name="Sun Z."/>
            <person name="Liu W."/>
            <person name="Zhang W."/>
            <person name="Zhang H."/>
        </authorList>
    </citation>
    <scope>NUCLEOTIDE SEQUENCE [LARGE SCALE GENOMIC DNA]</scope>
    <source>
        <strain evidence="1 2">DSM 17029</strain>
    </source>
</reference>
<dbReference type="AlphaFoldDB" id="A0A1L8RGI0"/>
<protein>
    <submittedName>
        <fullName evidence="1">Dithiol-disulfide isomerase</fullName>
    </submittedName>
</protein>
<dbReference type="Gene3D" id="3.40.30.10">
    <property type="entry name" value="Glutaredoxin"/>
    <property type="match status" value="1"/>
</dbReference>
<dbReference type="RefSeq" id="WP_067394285.1">
    <property type="nucleotide sequence ID" value="NZ_JXKH01000003.1"/>
</dbReference>
<name>A0A1L8RGI0_9ENTE</name>
<evidence type="ECO:0000313" key="1">
    <source>
        <dbReference type="EMBL" id="OJG18879.1"/>
    </source>
</evidence>
<organism evidence="1 2">
    <name type="scientific">Enterococcus canis</name>
    <dbReference type="NCBI Taxonomy" id="214095"/>
    <lineage>
        <taxon>Bacteria</taxon>
        <taxon>Bacillati</taxon>
        <taxon>Bacillota</taxon>
        <taxon>Bacilli</taxon>
        <taxon>Lactobacillales</taxon>
        <taxon>Enterococcaceae</taxon>
        <taxon>Enterococcus</taxon>
    </lineage>
</organism>
<keyword evidence="2" id="KW-1185">Reference proteome</keyword>
<sequence>MIEIYLFVNPIGKLCLQAEQDILALVEKEHKDKSIQFRFIPLLNLRTINGLIQQLQIPRNDLEQRNRLFETIYSAALDYKAVQLQGKKKGRAFLLALQAQVDRKGTNYTPELVERLVKETGADWEMFQSDRASEFVRESFQADQQIAREMGITKHPSAVIYNYACERDYGVLLEDYHTIEELAVLCETTEETYHTFHDDTPLSAANERRVAHRHLRLV</sequence>
<dbReference type="InterPro" id="IPR036249">
    <property type="entry name" value="Thioredoxin-like_sf"/>
</dbReference>
<dbReference type="Proteomes" id="UP000181884">
    <property type="component" value="Unassembled WGS sequence"/>
</dbReference>
<dbReference type="Pfam" id="PF13743">
    <property type="entry name" value="Thioredoxin_5"/>
    <property type="match status" value="1"/>
</dbReference>
<gene>
    <name evidence="1" type="ORF">RU97_GL001497</name>
</gene>
<comment type="caution">
    <text evidence="1">The sequence shown here is derived from an EMBL/GenBank/DDBJ whole genome shotgun (WGS) entry which is preliminary data.</text>
</comment>
<keyword evidence="1" id="KW-0413">Isomerase</keyword>
<evidence type="ECO:0000313" key="2">
    <source>
        <dbReference type="Proteomes" id="UP000181884"/>
    </source>
</evidence>
<proteinExistence type="predicted"/>
<dbReference type="SUPFAM" id="SSF52833">
    <property type="entry name" value="Thioredoxin-like"/>
    <property type="match status" value="1"/>
</dbReference>
<dbReference type="GO" id="GO:0016853">
    <property type="term" value="F:isomerase activity"/>
    <property type="evidence" value="ECO:0007669"/>
    <property type="project" value="UniProtKB-KW"/>
</dbReference>
<accession>A0A1L8RGI0</accession>
<dbReference type="EMBL" id="JXKH01000003">
    <property type="protein sequence ID" value="OJG18879.1"/>
    <property type="molecule type" value="Genomic_DNA"/>
</dbReference>